<gene>
    <name evidence="2" type="ORF">M8T91_18675</name>
</gene>
<sequence>MASKAKQHVRIVQPCMAAGQPAPLGKVLVLAIGEANQLIGTGRAQAVPATEKGRAGNKKTGPDSATTAVAALTDSSNNGE</sequence>
<keyword evidence="2" id="KW-0614">Plasmid</keyword>
<protein>
    <submittedName>
        <fullName evidence="2">Uncharacterized protein</fullName>
    </submittedName>
</protein>
<evidence type="ECO:0000313" key="3">
    <source>
        <dbReference type="Proteomes" id="UP001321520"/>
    </source>
</evidence>
<dbReference type="RefSeq" id="WP_301419235.1">
    <property type="nucleotide sequence ID" value="NZ_CP098024.1"/>
</dbReference>
<proteinExistence type="predicted"/>
<dbReference type="Proteomes" id="UP001321520">
    <property type="component" value="Plasmid unnamed"/>
</dbReference>
<reference evidence="2 3" key="1">
    <citation type="submission" date="2022-05" db="EMBL/GenBank/DDBJ databases">
        <title>Microbulbifer sp. nov., isolated from sponge.</title>
        <authorList>
            <person name="Gao L."/>
        </authorList>
    </citation>
    <scope>NUCLEOTIDE SEQUENCE [LARGE SCALE GENOMIC DNA]</scope>
    <source>
        <strain evidence="2 3">MI-G</strain>
        <plasmid evidence="2 3">unnamed</plasmid>
    </source>
</reference>
<feature type="compositionally biased region" description="Polar residues" evidence="1">
    <location>
        <begin position="63"/>
        <end position="80"/>
    </location>
</feature>
<name>A0ABY9EJZ6_9GAMM</name>
<evidence type="ECO:0000256" key="1">
    <source>
        <dbReference type="SAM" id="MobiDB-lite"/>
    </source>
</evidence>
<dbReference type="EMBL" id="CP098024">
    <property type="protein sequence ID" value="WKD51681.1"/>
    <property type="molecule type" value="Genomic_DNA"/>
</dbReference>
<organism evidence="2 3">
    <name type="scientific">Microbulbifer spongiae</name>
    <dbReference type="NCBI Taxonomy" id="2944933"/>
    <lineage>
        <taxon>Bacteria</taxon>
        <taxon>Pseudomonadati</taxon>
        <taxon>Pseudomonadota</taxon>
        <taxon>Gammaproteobacteria</taxon>
        <taxon>Cellvibrionales</taxon>
        <taxon>Microbulbiferaceae</taxon>
        <taxon>Microbulbifer</taxon>
    </lineage>
</organism>
<geneLocation type="plasmid" evidence="2 3">
    <name>unnamed</name>
</geneLocation>
<feature type="region of interest" description="Disordered" evidence="1">
    <location>
        <begin position="42"/>
        <end position="80"/>
    </location>
</feature>
<accession>A0ABY9EJZ6</accession>
<evidence type="ECO:0000313" key="2">
    <source>
        <dbReference type="EMBL" id="WKD51681.1"/>
    </source>
</evidence>
<keyword evidence="3" id="KW-1185">Reference proteome</keyword>